<feature type="transmembrane region" description="Helical" evidence="1">
    <location>
        <begin position="216"/>
        <end position="236"/>
    </location>
</feature>
<sequence length="392" mass="42129">MAERVSEASPPQPEWRREPYRLLFPLGVVLGGTGMVHWLLYAVGVTMQWRSTFHALALVQGFLLCFALGFLFTFIPRRTGTVGPSAVQLGASLVLPVLLTASAWVEAWLWSQLFFLAQLGVLLGFVVPRVRQPAPGRSVPEGMVWVPVALVTGAVGSLLTTVAPVGVPGLHGLGTGLLLQGLFTCLVLGVGGMLLPMFLHGQPPGVASGPERRWRLGLHLGAALLFVASFPLEAWGLPRMGHALRAAVAAAVLVGPVRLWRPPSQGGMHRWLIWGSAWLLPLGYLLVALRPELRVTGLHVVFVGCFALMTLAVSVHVVLAHGGHGPLLSRYPWQVVTMGVLLLAALVARLLMSLAPAHLWLWLGCAAGAFLLALLLWVLFLGPLARRESSPY</sequence>
<feature type="transmembrane region" description="Helical" evidence="1">
    <location>
        <begin position="110"/>
        <end position="130"/>
    </location>
</feature>
<reference evidence="2 3" key="1">
    <citation type="submission" date="2022-11" db="EMBL/GenBank/DDBJ databases">
        <title>Minimal conservation of predation-associated metabolite biosynthetic gene clusters underscores biosynthetic potential of Myxococcota including descriptions for ten novel species: Archangium lansinium sp. nov., Myxococcus landrumus sp. nov., Nannocystis bai.</title>
        <authorList>
            <person name="Ahearne A."/>
            <person name="Stevens C."/>
            <person name="Phillips K."/>
        </authorList>
    </citation>
    <scope>NUCLEOTIDE SEQUENCE [LARGE SCALE GENOMIC DNA]</scope>
    <source>
        <strain evidence="2 3">MIWBW</strain>
    </source>
</reference>
<feature type="transmembrane region" description="Helical" evidence="1">
    <location>
        <begin position="53"/>
        <end position="74"/>
    </location>
</feature>
<dbReference type="EMBL" id="JAPNKA010000001">
    <property type="protein sequence ID" value="MCY1073515.1"/>
    <property type="molecule type" value="Genomic_DNA"/>
</dbReference>
<keyword evidence="1" id="KW-0472">Membrane</keyword>
<name>A0ABT3ZVS6_9BACT</name>
<feature type="transmembrane region" description="Helical" evidence="1">
    <location>
        <begin position="331"/>
        <end position="352"/>
    </location>
</feature>
<keyword evidence="1" id="KW-1133">Transmembrane helix</keyword>
<feature type="transmembrane region" description="Helical" evidence="1">
    <location>
        <begin position="20"/>
        <end position="41"/>
    </location>
</feature>
<organism evidence="2 3">
    <name type="scientific">Archangium lansingense</name>
    <dbReference type="NCBI Taxonomy" id="2995310"/>
    <lineage>
        <taxon>Bacteria</taxon>
        <taxon>Pseudomonadati</taxon>
        <taxon>Myxococcota</taxon>
        <taxon>Myxococcia</taxon>
        <taxon>Myxococcales</taxon>
        <taxon>Cystobacterineae</taxon>
        <taxon>Archangiaceae</taxon>
        <taxon>Archangium</taxon>
    </lineage>
</organism>
<dbReference type="Pfam" id="PF05940">
    <property type="entry name" value="NnrS"/>
    <property type="match status" value="1"/>
</dbReference>
<proteinExistence type="predicted"/>
<feature type="transmembrane region" description="Helical" evidence="1">
    <location>
        <begin position="142"/>
        <end position="165"/>
    </location>
</feature>
<dbReference type="RefSeq" id="WP_267532519.1">
    <property type="nucleotide sequence ID" value="NZ_JAPNKA010000001.1"/>
</dbReference>
<protein>
    <submittedName>
        <fullName evidence="2">NnrS family protein</fullName>
    </submittedName>
</protein>
<keyword evidence="3" id="KW-1185">Reference proteome</keyword>
<accession>A0ABT3ZVS6</accession>
<feature type="transmembrane region" description="Helical" evidence="1">
    <location>
        <begin position="177"/>
        <end position="195"/>
    </location>
</feature>
<dbReference type="InterPro" id="IPR010266">
    <property type="entry name" value="NnrS"/>
</dbReference>
<feature type="transmembrane region" description="Helical" evidence="1">
    <location>
        <begin position="271"/>
        <end position="289"/>
    </location>
</feature>
<keyword evidence="1" id="KW-0812">Transmembrane</keyword>
<evidence type="ECO:0000313" key="2">
    <source>
        <dbReference type="EMBL" id="MCY1073515.1"/>
    </source>
</evidence>
<dbReference type="Proteomes" id="UP001207654">
    <property type="component" value="Unassembled WGS sequence"/>
</dbReference>
<comment type="caution">
    <text evidence="2">The sequence shown here is derived from an EMBL/GenBank/DDBJ whole genome shotgun (WGS) entry which is preliminary data.</text>
</comment>
<feature type="transmembrane region" description="Helical" evidence="1">
    <location>
        <begin position="295"/>
        <end position="319"/>
    </location>
</feature>
<feature type="transmembrane region" description="Helical" evidence="1">
    <location>
        <begin position="86"/>
        <end position="104"/>
    </location>
</feature>
<gene>
    <name evidence="2" type="ORF">OV287_03380</name>
</gene>
<evidence type="ECO:0000313" key="3">
    <source>
        <dbReference type="Proteomes" id="UP001207654"/>
    </source>
</evidence>
<feature type="transmembrane region" description="Helical" evidence="1">
    <location>
        <begin position="358"/>
        <end position="380"/>
    </location>
</feature>
<evidence type="ECO:0000256" key="1">
    <source>
        <dbReference type="SAM" id="Phobius"/>
    </source>
</evidence>